<name>Q2MH93_9VIBR</name>
<feature type="non-terminal residue" evidence="1">
    <location>
        <position position="60"/>
    </location>
</feature>
<gene>
    <name evidence="1" type="primary">hypothetical ChiA</name>
</gene>
<sequence>LTPEQGAGFADLMKDLKIGLDHLGQQTSRQYINSAAVNTVDYLTKFVDYNQVSSYTDLLF</sequence>
<reference evidence="1" key="1">
    <citation type="journal article" date="2006" name="Lett. Appl. Microbiol.">
        <title>Identification of intestinal bacteria from Japanese flounder (Paralichthys olivaceus) and their ability to digest chitin.</title>
        <authorList>
            <person name="Sugita H."/>
            <person name="Ito Y."/>
        </authorList>
    </citation>
    <scope>NUCLEOTIDE SEQUENCE</scope>
    <source>
        <strain evidence="1">F77</strain>
    </source>
</reference>
<accession>Q2MH93</accession>
<proteinExistence type="predicted"/>
<dbReference type="EMBL" id="AB221528">
    <property type="protein sequence ID" value="BAE76002.1"/>
    <property type="molecule type" value="Genomic_DNA"/>
</dbReference>
<dbReference type="Gene3D" id="3.20.20.80">
    <property type="entry name" value="Glycosidases"/>
    <property type="match status" value="1"/>
</dbReference>
<protein>
    <submittedName>
        <fullName evidence="1">Hypothetical chitinase A</fullName>
    </submittedName>
</protein>
<organism evidence="1">
    <name type="scientific">Vibrio sp. F77</name>
    <dbReference type="NCBI Taxonomy" id="336269"/>
    <lineage>
        <taxon>Bacteria</taxon>
        <taxon>Pseudomonadati</taxon>
        <taxon>Pseudomonadota</taxon>
        <taxon>Gammaproteobacteria</taxon>
        <taxon>Vibrionales</taxon>
        <taxon>Vibrionaceae</taxon>
        <taxon>Vibrio</taxon>
    </lineage>
</organism>
<evidence type="ECO:0000313" key="1">
    <source>
        <dbReference type="EMBL" id="BAE76002.1"/>
    </source>
</evidence>
<dbReference type="AlphaFoldDB" id="Q2MH93"/>
<feature type="non-terminal residue" evidence="1">
    <location>
        <position position="1"/>
    </location>
</feature>